<comment type="caution">
    <text evidence="2">The sequence shown here is derived from an EMBL/GenBank/DDBJ whole genome shotgun (WGS) entry which is preliminary data.</text>
</comment>
<dbReference type="AlphaFoldDB" id="A0A7J2TIS6"/>
<organism evidence="2">
    <name type="scientific">Archaeoglobus fulgidus</name>
    <dbReference type="NCBI Taxonomy" id="2234"/>
    <lineage>
        <taxon>Archaea</taxon>
        <taxon>Methanobacteriati</taxon>
        <taxon>Methanobacteriota</taxon>
        <taxon>Archaeoglobi</taxon>
        <taxon>Archaeoglobales</taxon>
        <taxon>Archaeoglobaceae</taxon>
        <taxon>Archaeoglobus</taxon>
    </lineage>
</organism>
<evidence type="ECO:0000259" key="1">
    <source>
        <dbReference type="Pfam" id="PF08679"/>
    </source>
</evidence>
<dbReference type="InterPro" id="IPR036390">
    <property type="entry name" value="WH_DNA-bd_sf"/>
</dbReference>
<dbReference type="SUPFAM" id="SSF46785">
    <property type="entry name" value="Winged helix' DNA-binding domain"/>
    <property type="match status" value="1"/>
</dbReference>
<feature type="domain" description="Dissimilatory sulphite reductase D" evidence="1">
    <location>
        <begin position="11"/>
        <end position="66"/>
    </location>
</feature>
<dbReference type="Pfam" id="PF08679">
    <property type="entry name" value="DsrD"/>
    <property type="match status" value="1"/>
</dbReference>
<evidence type="ECO:0000313" key="2">
    <source>
        <dbReference type="EMBL" id="HEH35106.1"/>
    </source>
</evidence>
<name>A0A7J2TIS6_ARCFL</name>
<dbReference type="Gene3D" id="1.10.10.10">
    <property type="entry name" value="Winged helix-like DNA-binding domain superfamily/Winged helix DNA-binding domain"/>
    <property type="match status" value="1"/>
</dbReference>
<dbReference type="EMBL" id="DSLA01000046">
    <property type="protein sequence ID" value="HEH35106.1"/>
    <property type="molecule type" value="Genomic_DNA"/>
</dbReference>
<protein>
    <submittedName>
        <fullName evidence="2">Sulfite reductase</fullName>
    </submittedName>
</protein>
<accession>A0A7J2TIS6</accession>
<gene>
    <name evidence="2" type="ORF">ENP88_02905</name>
</gene>
<reference evidence="2" key="1">
    <citation type="journal article" date="2020" name="mSystems">
        <title>Genome- and Community-Level Interaction Insights into Carbon Utilization and Element Cycling Functions of Hydrothermarchaeota in Hydrothermal Sediment.</title>
        <authorList>
            <person name="Zhou Z."/>
            <person name="Liu Y."/>
            <person name="Xu W."/>
            <person name="Pan J."/>
            <person name="Luo Z.H."/>
            <person name="Li M."/>
        </authorList>
    </citation>
    <scope>NUCLEOTIDE SEQUENCE [LARGE SCALE GENOMIC DNA]</scope>
    <source>
        <strain evidence="2">SpSt-26</strain>
    </source>
</reference>
<proteinExistence type="predicted"/>
<sequence>MAEVTYTEEEKKKVLEQLGKKTWKIPELAKVTQIDKAKVKKIVQDLIDQGIAAYWSAGSTAYVATKEYIQELEKKRAQG</sequence>
<dbReference type="InterPro" id="IPR036388">
    <property type="entry name" value="WH-like_DNA-bd_sf"/>
</dbReference>
<dbReference type="InterPro" id="IPR014793">
    <property type="entry name" value="DsrD"/>
</dbReference>